<evidence type="ECO:0000259" key="1">
    <source>
        <dbReference type="Pfam" id="PF02625"/>
    </source>
</evidence>
<dbReference type="STRING" id="39480.EUAN_23040"/>
<dbReference type="Gene3D" id="3.40.50.720">
    <property type="entry name" value="NAD(P)-binding Rossmann-like Domain"/>
    <property type="match status" value="1"/>
</dbReference>
<feature type="domain" description="XdhC Rossmann" evidence="2">
    <location>
        <begin position="110"/>
        <end position="252"/>
    </location>
</feature>
<dbReference type="GO" id="GO:0004854">
    <property type="term" value="F:xanthine dehydrogenase activity"/>
    <property type="evidence" value="ECO:0007669"/>
    <property type="project" value="UniProtKB-EC"/>
</dbReference>
<dbReference type="InterPro" id="IPR027051">
    <property type="entry name" value="XdhC_Rossmann_dom"/>
</dbReference>
<dbReference type="EC" id="1.17.1.4" evidence="3"/>
<dbReference type="OrthoDB" id="9773039at2"/>
<dbReference type="RefSeq" id="WP_084655917.1">
    <property type="nucleotide sequence ID" value="NZ_MKIE01000016.1"/>
</dbReference>
<dbReference type="PANTHER" id="PTHR30388">
    <property type="entry name" value="ALDEHYDE OXIDOREDUCTASE MOLYBDENUM COFACTOR ASSEMBLY PROTEIN"/>
    <property type="match status" value="1"/>
</dbReference>
<dbReference type="InterPro" id="IPR052698">
    <property type="entry name" value="MoCofactor_Util/Proc"/>
</dbReference>
<proteinExistence type="predicted"/>
<comment type="caution">
    <text evidence="3">The sequence shown here is derived from an EMBL/GenBank/DDBJ whole genome shotgun (WGS) entry which is preliminary data.</text>
</comment>
<evidence type="ECO:0000313" key="3">
    <source>
        <dbReference type="EMBL" id="OHW61313.1"/>
    </source>
</evidence>
<organism evidence="3 4">
    <name type="scientific">Andreesenia angusta</name>
    <dbReference type="NCBI Taxonomy" id="39480"/>
    <lineage>
        <taxon>Bacteria</taxon>
        <taxon>Bacillati</taxon>
        <taxon>Bacillota</taxon>
        <taxon>Tissierellia</taxon>
        <taxon>Tissierellales</taxon>
        <taxon>Gottschalkiaceae</taxon>
        <taxon>Andreesenia</taxon>
    </lineage>
</organism>
<dbReference type="Proteomes" id="UP000180254">
    <property type="component" value="Unassembled WGS sequence"/>
</dbReference>
<dbReference type="AlphaFoldDB" id="A0A1S1V3T3"/>
<keyword evidence="3" id="KW-0560">Oxidoreductase</keyword>
<protein>
    <submittedName>
        <fullName evidence="3">Putative xanthine dehydrogenase subunit A</fullName>
        <ecNumber evidence="3">1.17.1.4</ecNumber>
    </submittedName>
</protein>
<name>A0A1S1V3T3_9FIRM</name>
<gene>
    <name evidence="3" type="primary">pucA_2</name>
    <name evidence="3" type="ORF">EUAN_23040</name>
</gene>
<sequence>MIMEENVLKRLGERVQRGEKAALAIVTEVRGSTPGRPGIMMAVFENGDTIGTVGGGQIELEATYRAIECIQNGESRSFTFELENRETGSEMFCGGGSTIFIRSFVPKPRLVIVGAGHVAYELSKVASTQSFEVDIFDSREELCNRDRFPNARKLYQEDPAVALGEIEMDLNTYVVIAGPNHISDEKSLEAVLGRGARYVGMLGSKKKMEKIVEHILERGGSKAELDKVHTPIGIDVGSNVPSELAVGIMAEILRVKNTVL</sequence>
<reference evidence="3 4" key="1">
    <citation type="submission" date="2016-09" db="EMBL/GenBank/DDBJ databases">
        <title>Genome sequence of Eubacterium angustum.</title>
        <authorList>
            <person name="Poehlein A."/>
            <person name="Daniel R."/>
        </authorList>
    </citation>
    <scope>NUCLEOTIDE SEQUENCE [LARGE SCALE GENOMIC DNA]</scope>
    <source>
        <strain evidence="3 4">DSM 1989</strain>
    </source>
</reference>
<dbReference type="Pfam" id="PF13478">
    <property type="entry name" value="XdhC_C"/>
    <property type="match status" value="1"/>
</dbReference>
<dbReference type="Pfam" id="PF02625">
    <property type="entry name" value="XdhC_CoxI"/>
    <property type="match status" value="1"/>
</dbReference>
<dbReference type="PANTHER" id="PTHR30388:SF6">
    <property type="entry name" value="XANTHINE DEHYDROGENASE SUBUNIT A-RELATED"/>
    <property type="match status" value="1"/>
</dbReference>
<evidence type="ECO:0000313" key="4">
    <source>
        <dbReference type="Proteomes" id="UP000180254"/>
    </source>
</evidence>
<feature type="domain" description="XdhC- CoxI" evidence="1">
    <location>
        <begin position="16"/>
        <end position="80"/>
    </location>
</feature>
<evidence type="ECO:0000259" key="2">
    <source>
        <dbReference type="Pfam" id="PF13478"/>
    </source>
</evidence>
<accession>A0A1S1V3T3</accession>
<dbReference type="InterPro" id="IPR003777">
    <property type="entry name" value="XdhC_CoxI"/>
</dbReference>
<keyword evidence="4" id="KW-1185">Reference proteome</keyword>
<dbReference type="EMBL" id="MKIE01000016">
    <property type="protein sequence ID" value="OHW61313.1"/>
    <property type="molecule type" value="Genomic_DNA"/>
</dbReference>